<comment type="caution">
    <text evidence="3">The sequence shown here is derived from an EMBL/GenBank/DDBJ whole genome shotgun (WGS) entry which is preliminary data.</text>
</comment>
<dbReference type="Gramene" id="Vitis18g02730.t02">
    <property type="protein sequence ID" value="Vitis18g02730.t02.CDS"/>
    <property type="gene ID" value="Vitis18g02730"/>
</dbReference>
<proteinExistence type="predicted"/>
<organism evidence="3 4">
    <name type="scientific">Vitis vinifera</name>
    <name type="common">Grape</name>
    <dbReference type="NCBI Taxonomy" id="29760"/>
    <lineage>
        <taxon>Eukaryota</taxon>
        <taxon>Viridiplantae</taxon>
        <taxon>Streptophyta</taxon>
        <taxon>Embryophyta</taxon>
        <taxon>Tracheophyta</taxon>
        <taxon>Spermatophyta</taxon>
        <taxon>Magnoliopsida</taxon>
        <taxon>eudicotyledons</taxon>
        <taxon>Gunneridae</taxon>
        <taxon>Pentapetalae</taxon>
        <taxon>rosids</taxon>
        <taxon>Vitales</taxon>
        <taxon>Vitaceae</taxon>
        <taxon>Viteae</taxon>
        <taxon>Vitis</taxon>
    </lineage>
</organism>
<gene>
    <name evidence="3" type="primary">TIR_8</name>
    <name evidence="3" type="ORF">CK203_090398</name>
</gene>
<evidence type="ECO:0000256" key="1">
    <source>
        <dbReference type="ARBA" id="ARBA00023027"/>
    </source>
</evidence>
<dbReference type="Proteomes" id="UP000288805">
    <property type="component" value="Unassembled WGS sequence"/>
</dbReference>
<keyword evidence="1" id="KW-0520">NAD</keyword>
<dbReference type="SUPFAM" id="SSF52200">
    <property type="entry name" value="Toll/Interleukin receptor TIR domain"/>
    <property type="match status" value="1"/>
</dbReference>
<dbReference type="InterPro" id="IPR035897">
    <property type="entry name" value="Toll_tir_struct_dom_sf"/>
</dbReference>
<dbReference type="PROSITE" id="PS50104">
    <property type="entry name" value="TIR"/>
    <property type="match status" value="1"/>
</dbReference>
<keyword evidence="3" id="KW-0675">Receptor</keyword>
<dbReference type="PANTHER" id="PTHR32009">
    <property type="entry name" value="TMV RESISTANCE PROTEIN N-LIKE"/>
    <property type="match status" value="1"/>
</dbReference>
<accession>A0A438C7X4</accession>
<name>A0A438C7X4_VITVI</name>
<evidence type="ECO:0000313" key="4">
    <source>
        <dbReference type="Proteomes" id="UP000288805"/>
    </source>
</evidence>
<feature type="domain" description="TIR" evidence="2">
    <location>
        <begin position="11"/>
        <end position="88"/>
    </location>
</feature>
<protein>
    <submittedName>
        <fullName evidence="3">Toll/interleukin-1 receptor-like protein</fullName>
    </submittedName>
</protein>
<dbReference type="EMBL" id="QGNW01002497">
    <property type="protein sequence ID" value="RVW19365.1"/>
    <property type="molecule type" value="Genomic_DNA"/>
</dbReference>
<dbReference type="Gene3D" id="3.40.50.10140">
    <property type="entry name" value="Toll/interleukin-1 receptor homology (TIR) domain"/>
    <property type="match status" value="1"/>
</dbReference>
<evidence type="ECO:0000313" key="3">
    <source>
        <dbReference type="EMBL" id="RVW19365.1"/>
    </source>
</evidence>
<dbReference type="InterPro" id="IPR000157">
    <property type="entry name" value="TIR_dom"/>
</dbReference>
<dbReference type="PANTHER" id="PTHR32009:SF146">
    <property type="entry name" value="TIR DOMAIN-CONTAINING PROTEIN"/>
    <property type="match status" value="1"/>
</dbReference>
<dbReference type="GO" id="GO:0007165">
    <property type="term" value="P:signal transduction"/>
    <property type="evidence" value="ECO:0007669"/>
    <property type="project" value="InterPro"/>
</dbReference>
<reference evidence="3 4" key="1">
    <citation type="journal article" date="2018" name="PLoS Genet.">
        <title>Population sequencing reveals clonal diversity and ancestral inbreeding in the grapevine cultivar Chardonnay.</title>
        <authorList>
            <person name="Roach M.J."/>
            <person name="Johnson D.L."/>
            <person name="Bohlmann J."/>
            <person name="van Vuuren H.J."/>
            <person name="Jones S.J."/>
            <person name="Pretorius I.S."/>
            <person name="Schmidt S.A."/>
            <person name="Borneman A.R."/>
        </authorList>
    </citation>
    <scope>NUCLEOTIDE SEQUENCE [LARGE SCALE GENOMIC DNA]</scope>
    <source>
        <strain evidence="4">cv. Chardonnay</strain>
        <tissue evidence="3">Leaf</tissue>
    </source>
</reference>
<dbReference type="Pfam" id="PF01582">
    <property type="entry name" value="TIR"/>
    <property type="match status" value="1"/>
</dbReference>
<dbReference type="AlphaFoldDB" id="A0A438C7X4"/>
<evidence type="ECO:0000259" key="2">
    <source>
        <dbReference type="PROSITE" id="PS50104"/>
    </source>
</evidence>
<sequence length="88" mass="9807">MAAAAASSSQRCSDVFLSFRGEDTRNNFTAYLDQELRTQRIDCFIDEEKIERDKAISPALVAATENSMFSIIVLSEDYAHLPGGAWRS</sequence>